<evidence type="ECO:0000313" key="2">
    <source>
        <dbReference type="EMBL" id="KHD96857.1"/>
    </source>
</evidence>
<reference evidence="2 3" key="1">
    <citation type="journal article" date="2003" name="Int. J. Syst. Evol. Microbiol.">
        <title>Kocuria polaris sp. nov., an orange-pigmented psychrophilic bacterium isolated from an Antarctic cyanobacterial mat sample.</title>
        <authorList>
            <person name="Reddy G.S."/>
            <person name="Prakash J.S."/>
            <person name="Prabahar V."/>
            <person name="Matsumoto G.I."/>
            <person name="Stackebrandt E."/>
            <person name="Shivaji S."/>
        </authorList>
    </citation>
    <scope>NUCLEOTIDE SEQUENCE [LARGE SCALE GENOMIC DNA]</scope>
    <source>
        <strain evidence="2 3">CMS 76or</strain>
    </source>
</reference>
<sequence length="175" mass="18316">MDTQRRYTTRKAAAALVAAAGLGLAGCGTEGPEAGTDVEDITDGEVVESSAPATDDATEGAAVMAYDGAYNQEFYDEATTYVGQQVTVSAEVSETLSPDSFAIAGAVDPLLIVEDEEVPAVDEGQVIQVTGTVQENFSVTGVEEQLGVDLDDELFTDFEGEPYIMATSGEILEQE</sequence>
<organism evidence="2 3">
    <name type="scientific">Kocuria rosea subsp. polaris</name>
    <dbReference type="NCBI Taxonomy" id="136273"/>
    <lineage>
        <taxon>Bacteria</taxon>
        <taxon>Bacillati</taxon>
        <taxon>Actinomycetota</taxon>
        <taxon>Actinomycetes</taxon>
        <taxon>Micrococcales</taxon>
        <taxon>Micrococcaceae</taxon>
        <taxon>Kocuria</taxon>
    </lineage>
</organism>
<accession>A0A0A6YBK6</accession>
<evidence type="ECO:0008006" key="4">
    <source>
        <dbReference type="Google" id="ProtNLM"/>
    </source>
</evidence>
<dbReference type="RefSeq" id="WP_035928642.1">
    <property type="nucleotide sequence ID" value="NZ_JSUH01000012.1"/>
</dbReference>
<gene>
    <name evidence="2" type="ORF">GY22_13550</name>
</gene>
<dbReference type="OrthoDB" id="9512763at2"/>
<evidence type="ECO:0000256" key="1">
    <source>
        <dbReference type="SAM" id="SignalP"/>
    </source>
</evidence>
<proteinExistence type="predicted"/>
<dbReference type="PROSITE" id="PS51257">
    <property type="entry name" value="PROKAR_LIPOPROTEIN"/>
    <property type="match status" value="1"/>
</dbReference>
<dbReference type="EMBL" id="JSUH01000012">
    <property type="protein sequence ID" value="KHD96857.1"/>
    <property type="molecule type" value="Genomic_DNA"/>
</dbReference>
<evidence type="ECO:0000313" key="3">
    <source>
        <dbReference type="Proteomes" id="UP000030466"/>
    </source>
</evidence>
<dbReference type="Proteomes" id="UP000030466">
    <property type="component" value="Unassembled WGS sequence"/>
</dbReference>
<feature type="signal peptide" evidence="1">
    <location>
        <begin position="1"/>
        <end position="25"/>
    </location>
</feature>
<comment type="caution">
    <text evidence="2">The sequence shown here is derived from an EMBL/GenBank/DDBJ whole genome shotgun (WGS) entry which is preliminary data.</text>
</comment>
<keyword evidence="1" id="KW-0732">Signal</keyword>
<name>A0A0A6YBK6_KOCRO</name>
<dbReference type="AlphaFoldDB" id="A0A0A6YBK6"/>
<protein>
    <recommendedName>
        <fullName evidence="4">Lipoprotein</fullName>
    </recommendedName>
</protein>
<keyword evidence="3" id="KW-1185">Reference proteome</keyword>
<feature type="chain" id="PRO_5038529819" description="Lipoprotein" evidence="1">
    <location>
        <begin position="26"/>
        <end position="175"/>
    </location>
</feature>